<dbReference type="Proteomes" id="UP000290693">
    <property type="component" value="Segment"/>
</dbReference>
<dbReference type="Pfam" id="PF25209">
    <property type="entry name" value="Phage_capsid_4"/>
    <property type="match status" value="1"/>
</dbReference>
<evidence type="ECO:0000313" key="2">
    <source>
        <dbReference type="Proteomes" id="UP000290693"/>
    </source>
</evidence>
<dbReference type="KEGG" id="vg:80034288"/>
<sequence length="303" mass="32556">MQTYPFTPSQQATATAADLLAFIKSPTLLARRFGEILTAQQFIGLFLLTGRYTLQGGAIAVPSNEKIRTDRTAEGVAPGAEYKLTPLSAEQYEVYTGSKEGIATEIVDEEIGRSLRQPIDDALTLLQTELVFDANELALGVIQSSVTQTLAAGAAWTNGKQILKDALRVQAASRRLKLGYAIDTVVLPSEQYAEIMPELIDILPDNDNTALTGAFPTISGITWVSSDGDDISDPIFVDRRRLGGIARETIPSPEYRQVGGDTGVEVASIREPKADKTRLQARNPHVPVVTNPLAGFVLTGTGA</sequence>
<dbReference type="RefSeq" id="YP_010761174.1">
    <property type="nucleotide sequence ID" value="NC_073593.1"/>
</dbReference>
<keyword evidence="2" id="KW-1185">Reference proteome</keyword>
<organism evidence="1 2">
    <name type="scientific">Arthrobacter phage Elesar</name>
    <dbReference type="NCBI Taxonomy" id="2510522"/>
    <lineage>
        <taxon>Viruses</taxon>
        <taxon>Duplodnaviria</taxon>
        <taxon>Heunggongvirae</taxon>
        <taxon>Uroviricota</taxon>
        <taxon>Caudoviricetes</taxon>
        <taxon>Daemsvirinae</taxon>
        <taxon>Elesarvirus</taxon>
        <taxon>Elesarvirus elesar</taxon>
    </lineage>
</organism>
<evidence type="ECO:0000313" key="1">
    <source>
        <dbReference type="EMBL" id="QAY16061.1"/>
    </source>
</evidence>
<dbReference type="GeneID" id="80034288"/>
<gene>
    <name evidence="1" type="primary">9</name>
    <name evidence="1" type="ORF">SEA_ELESAR_9</name>
</gene>
<accession>A0A411CQ69</accession>
<proteinExistence type="predicted"/>
<dbReference type="EMBL" id="MK392368">
    <property type="protein sequence ID" value="QAY16061.1"/>
    <property type="molecule type" value="Genomic_DNA"/>
</dbReference>
<protein>
    <submittedName>
        <fullName evidence="1">Major capsid protein</fullName>
    </submittedName>
</protein>
<name>A0A411CQ69_9CAUD</name>
<reference evidence="1 2" key="1">
    <citation type="submission" date="2019-01" db="EMBL/GenBank/DDBJ databases">
        <authorList>
            <person name="Adair T.L."/>
            <person name="Lucas L.G."/>
            <person name="Young A.M."/>
            <person name="Antrich S.C."/>
            <person name="Baird A.G."/>
            <person name="Dunn E.L."/>
            <person name="Fernandes B.I."/>
            <person name="Fraley E.G."/>
            <person name="Ghanem A.X."/>
            <person name="Gilbert M.G."/>
            <person name="Morris T.B."/>
            <person name="Nortch B.D."/>
            <person name="Overcash M.E."/>
            <person name="Pavleszek K.E."/>
            <person name="Pellegrini L.I.O."/>
            <person name="Pham L.T."/>
            <person name="Rule L.S."/>
            <person name="Schultz E.M."/>
            <person name="Smith J."/>
            <person name="Thong B.J."/>
            <person name="Turner H.A."/>
            <person name="Walker G."/>
            <person name="Whitaker Z.J."/>
            <person name="Wilsey R.N."/>
            <person name="Yanney R.L."/>
            <person name="Klyczek K."/>
            <person name="Garlena R.A."/>
            <person name="Russell D.A."/>
            <person name="Pope W.H."/>
            <person name="Jacobs-Sera D."/>
            <person name="Hatfull G.F."/>
        </authorList>
    </citation>
    <scope>NUCLEOTIDE SEQUENCE [LARGE SCALE GENOMIC DNA]</scope>
</reference>